<protein>
    <submittedName>
        <fullName evidence="2">Uncharacterized protein</fullName>
    </submittedName>
</protein>
<accession>A0A6C0D2F3</accession>
<dbReference type="AlphaFoldDB" id="A0A6C0D2F3"/>
<organism evidence="2">
    <name type="scientific">viral metagenome</name>
    <dbReference type="NCBI Taxonomy" id="1070528"/>
    <lineage>
        <taxon>unclassified sequences</taxon>
        <taxon>metagenomes</taxon>
        <taxon>organismal metagenomes</taxon>
    </lineage>
</organism>
<sequence length="343" mass="40134">MRILPPDEKERFSISFDSNLIRTGSNSDGACFFYSMNLAFRDFREASLEEKKEFIENQRRTLAGELTLGDWMSINHGHFCFLQLLYTMRNCIFVLNYLGSGKANPHDKQRWVADWGAFLEEDSFEIWLRLFPVEIVDNELFNNWHNHLSTSKVITIDSISSSLKELCGKHMDKLFDSPSWKHDLLTDEQKESLKEGMYEFWGKLLSQCISKSLLLQKQRIETYHTWADMDTILSITPYLPYDLIFIHSESKDVYFDTRNISSETGQNGQNGRQEQNNISPSLDGSVEDETLDPSEREVVILLYYPDCHFENVGRIVNNEDGKQKIIRVFQNDDDFVRELRMKN</sequence>
<dbReference type="EMBL" id="MN739519">
    <property type="protein sequence ID" value="QHT10254.1"/>
    <property type="molecule type" value="Genomic_DNA"/>
</dbReference>
<evidence type="ECO:0000313" key="2">
    <source>
        <dbReference type="EMBL" id="QHT10254.1"/>
    </source>
</evidence>
<feature type="compositionally biased region" description="Low complexity" evidence="1">
    <location>
        <begin position="265"/>
        <end position="277"/>
    </location>
</feature>
<feature type="region of interest" description="Disordered" evidence="1">
    <location>
        <begin position="260"/>
        <end position="290"/>
    </location>
</feature>
<reference evidence="2" key="1">
    <citation type="journal article" date="2020" name="Nature">
        <title>Giant virus diversity and host interactions through global metagenomics.</title>
        <authorList>
            <person name="Schulz F."/>
            <person name="Roux S."/>
            <person name="Paez-Espino D."/>
            <person name="Jungbluth S."/>
            <person name="Walsh D.A."/>
            <person name="Denef V.J."/>
            <person name="McMahon K.D."/>
            <person name="Konstantinidis K.T."/>
            <person name="Eloe-Fadrosh E.A."/>
            <person name="Kyrpides N.C."/>
            <person name="Woyke T."/>
        </authorList>
    </citation>
    <scope>NUCLEOTIDE SEQUENCE</scope>
    <source>
        <strain evidence="2">GVMAG-M-3300023174-104</strain>
    </source>
</reference>
<evidence type="ECO:0000256" key="1">
    <source>
        <dbReference type="SAM" id="MobiDB-lite"/>
    </source>
</evidence>
<proteinExistence type="predicted"/>
<name>A0A6C0D2F3_9ZZZZ</name>